<dbReference type="InterPro" id="IPR035919">
    <property type="entry name" value="EAL_sf"/>
</dbReference>
<comment type="caution">
    <text evidence="3">The sequence shown here is derived from an EMBL/GenBank/DDBJ whole genome shotgun (WGS) entry which is preliminary data.</text>
</comment>
<dbReference type="InterPro" id="IPR029787">
    <property type="entry name" value="Nucleotide_cyclase"/>
</dbReference>
<dbReference type="SMART" id="SM00052">
    <property type="entry name" value="EAL"/>
    <property type="match status" value="1"/>
</dbReference>
<dbReference type="SUPFAM" id="SSF55073">
    <property type="entry name" value="Nucleotide cyclase"/>
    <property type="match status" value="1"/>
</dbReference>
<dbReference type="EMBL" id="JBHSXX010000001">
    <property type="protein sequence ID" value="MFC6869220.1"/>
    <property type="molecule type" value="Genomic_DNA"/>
</dbReference>
<sequence length="566" mass="58789">MTTSCGSIGAVAGFSDSVRFAFQPLYSLHTGDAVAVEALAGTSGPTPREILRHAGDQGRLVETDVALAAAAVEQEAETPTLLPLHVNLLAVSMAADQVSLHPLLDALERAGRRTSQVVIELGPPFAQADPNRLITAVSWLRELGLQVAFDGLGSGDLPLTVLTAAPVDVLKLDRSIVRALPGGTTSTALVHSLLHVASHTGARLAATGVHTEDEFAAARDAGLRILQGPLLDADAGSLTVRTALSGARQDNAALSSFGIPTVADFVRPAVTLPADATCDDARNALAADDEPQALVGLDEYGRPEWTVDRSRFLLALSGRYGHALHANKPAATFADTPHTVPAGAGALDLLDVVAAAEANRMHDDIVVIGRDGVCLGIVRVAEVVRGVAEAKVEEAASLHPITGLPSSATIAKDVERRIVAGEPFIAASLDIDEFKQVNVQVGYAAGDELIRSLGETLTDLAGQLPKMTVSHVGGDDFLITADMDEIGTLAPTLLDTPWTVEGMAVNVTLAGLTCAPGTVTSYQEVSRELARLKQRAKSIGGTSWVLGRPGVEHVDVLRGRAAPGAA</sequence>
<dbReference type="InterPro" id="IPR000160">
    <property type="entry name" value="GGDEF_dom"/>
</dbReference>
<dbReference type="InterPro" id="IPR001633">
    <property type="entry name" value="EAL_dom"/>
</dbReference>
<evidence type="ECO:0000259" key="1">
    <source>
        <dbReference type="PROSITE" id="PS50883"/>
    </source>
</evidence>
<dbReference type="PANTHER" id="PTHR33121">
    <property type="entry name" value="CYCLIC DI-GMP PHOSPHODIESTERASE PDEF"/>
    <property type="match status" value="1"/>
</dbReference>
<dbReference type="InterPro" id="IPR050706">
    <property type="entry name" value="Cyclic-di-GMP_PDE-like"/>
</dbReference>
<evidence type="ECO:0000313" key="3">
    <source>
        <dbReference type="EMBL" id="MFC6869220.1"/>
    </source>
</evidence>
<dbReference type="Pfam" id="PF00990">
    <property type="entry name" value="GGDEF"/>
    <property type="match status" value="1"/>
</dbReference>
<evidence type="ECO:0000313" key="4">
    <source>
        <dbReference type="Proteomes" id="UP001596337"/>
    </source>
</evidence>
<feature type="domain" description="EAL" evidence="1">
    <location>
        <begin position="1"/>
        <end position="248"/>
    </location>
</feature>
<organism evidence="3 4">
    <name type="scientific">Haloechinothrix salitolerans</name>
    <dbReference type="NCBI Taxonomy" id="926830"/>
    <lineage>
        <taxon>Bacteria</taxon>
        <taxon>Bacillati</taxon>
        <taxon>Actinomycetota</taxon>
        <taxon>Actinomycetes</taxon>
        <taxon>Pseudonocardiales</taxon>
        <taxon>Pseudonocardiaceae</taxon>
        <taxon>Haloechinothrix</taxon>
    </lineage>
</organism>
<dbReference type="Proteomes" id="UP001596337">
    <property type="component" value="Unassembled WGS sequence"/>
</dbReference>
<dbReference type="PROSITE" id="PS50883">
    <property type="entry name" value="EAL"/>
    <property type="match status" value="1"/>
</dbReference>
<dbReference type="RefSeq" id="WP_345402844.1">
    <property type="nucleotide sequence ID" value="NZ_BAABLA010000112.1"/>
</dbReference>
<keyword evidence="4" id="KW-1185">Reference proteome</keyword>
<protein>
    <submittedName>
        <fullName evidence="3">EAL domain-containing protein</fullName>
    </submittedName>
</protein>
<proteinExistence type="predicted"/>
<accession>A0ABW2C4G1</accession>
<feature type="domain" description="GGDEF" evidence="2">
    <location>
        <begin position="422"/>
        <end position="549"/>
    </location>
</feature>
<dbReference type="PROSITE" id="PS50887">
    <property type="entry name" value="GGDEF"/>
    <property type="match status" value="1"/>
</dbReference>
<dbReference type="PANTHER" id="PTHR33121:SF70">
    <property type="entry name" value="SIGNALING PROTEIN YKOW"/>
    <property type="match status" value="1"/>
</dbReference>
<dbReference type="SUPFAM" id="SSF141868">
    <property type="entry name" value="EAL domain-like"/>
    <property type="match status" value="1"/>
</dbReference>
<dbReference type="Pfam" id="PF00563">
    <property type="entry name" value="EAL"/>
    <property type="match status" value="1"/>
</dbReference>
<dbReference type="InterPro" id="IPR043128">
    <property type="entry name" value="Rev_trsase/Diguanyl_cyclase"/>
</dbReference>
<dbReference type="SMART" id="SM00267">
    <property type="entry name" value="GGDEF"/>
    <property type="match status" value="1"/>
</dbReference>
<dbReference type="Gene3D" id="3.30.70.270">
    <property type="match status" value="1"/>
</dbReference>
<gene>
    <name evidence="3" type="ORF">ACFQGD_18935</name>
</gene>
<evidence type="ECO:0000259" key="2">
    <source>
        <dbReference type="PROSITE" id="PS50887"/>
    </source>
</evidence>
<dbReference type="CDD" id="cd01948">
    <property type="entry name" value="EAL"/>
    <property type="match status" value="1"/>
</dbReference>
<name>A0ABW2C4G1_9PSEU</name>
<dbReference type="Gene3D" id="3.20.20.450">
    <property type="entry name" value="EAL domain"/>
    <property type="match status" value="1"/>
</dbReference>
<reference evidence="4" key="1">
    <citation type="journal article" date="2019" name="Int. J. Syst. Evol. Microbiol.">
        <title>The Global Catalogue of Microorganisms (GCM) 10K type strain sequencing project: providing services to taxonomists for standard genome sequencing and annotation.</title>
        <authorList>
            <consortium name="The Broad Institute Genomics Platform"/>
            <consortium name="The Broad Institute Genome Sequencing Center for Infectious Disease"/>
            <person name="Wu L."/>
            <person name="Ma J."/>
        </authorList>
    </citation>
    <scope>NUCLEOTIDE SEQUENCE [LARGE SCALE GENOMIC DNA]</scope>
    <source>
        <strain evidence="4">KCTC 32255</strain>
    </source>
</reference>